<evidence type="ECO:0000313" key="2">
    <source>
        <dbReference type="Proteomes" id="UP000734511"/>
    </source>
</evidence>
<keyword evidence="2" id="KW-1185">Reference proteome</keyword>
<accession>A0ABX0ZHQ8</accession>
<proteinExistence type="predicted"/>
<comment type="caution">
    <text evidence="1">The sequence shown here is derived from an EMBL/GenBank/DDBJ whole genome shotgun (WGS) entry which is preliminary data.</text>
</comment>
<evidence type="ECO:0000313" key="1">
    <source>
        <dbReference type="EMBL" id="NJP43369.1"/>
    </source>
</evidence>
<dbReference type="RefSeq" id="WP_167982226.1">
    <property type="nucleotide sequence ID" value="NZ_JAATEJ010000004.1"/>
</dbReference>
<dbReference type="EMBL" id="JAATEJ010000004">
    <property type="protein sequence ID" value="NJP43369.1"/>
    <property type="molecule type" value="Genomic_DNA"/>
</dbReference>
<sequence>MARVPAPEGRAGSDRVRGGPVAACPHAMPGRYVVCLLPVHLSFILWGYAVREHTGVGVVGRPATVASTHPDMLTSEGCAQPLPSALDQAHA</sequence>
<gene>
    <name evidence="1" type="ORF">HCN08_08130</name>
</gene>
<dbReference type="Proteomes" id="UP000734511">
    <property type="component" value="Unassembled WGS sequence"/>
</dbReference>
<protein>
    <submittedName>
        <fullName evidence="1">Uncharacterized protein</fullName>
    </submittedName>
</protein>
<organism evidence="1 2">
    <name type="scientific">Actinacidiphila epipremni</name>
    <dbReference type="NCBI Taxonomy" id="2053013"/>
    <lineage>
        <taxon>Bacteria</taxon>
        <taxon>Bacillati</taxon>
        <taxon>Actinomycetota</taxon>
        <taxon>Actinomycetes</taxon>
        <taxon>Kitasatosporales</taxon>
        <taxon>Streptomycetaceae</taxon>
        <taxon>Actinacidiphila</taxon>
    </lineage>
</organism>
<name>A0ABX0ZHQ8_9ACTN</name>
<reference evidence="1 2" key="1">
    <citation type="submission" date="2020-03" db="EMBL/GenBank/DDBJ databases">
        <title>WGS of actinomycetes isolated from Thailand.</title>
        <authorList>
            <person name="Thawai C."/>
        </authorList>
    </citation>
    <scope>NUCLEOTIDE SEQUENCE [LARGE SCALE GENOMIC DNA]</scope>
    <source>
        <strain evidence="1 2">PRB2-1</strain>
    </source>
</reference>